<sequence length="144" mass="15160">MAGAFAPRGPDAICSMLEENGWGGTWVWTVFGDHHFHPDAHEALAVASGHAALMLGGPDGRAVRVSAGDALVLPAGTGHRLMTQSPDFRVCGAYPPGQAGYSTRRAATAEDARRIAAVPLPDTDPVHGADGPVMRAWRRERAAR</sequence>
<organism evidence="2 3">
    <name type="scientific">Sagittula salina</name>
    <dbReference type="NCBI Taxonomy" id="2820268"/>
    <lineage>
        <taxon>Bacteria</taxon>
        <taxon>Pseudomonadati</taxon>
        <taxon>Pseudomonadota</taxon>
        <taxon>Alphaproteobacteria</taxon>
        <taxon>Rhodobacterales</taxon>
        <taxon>Roseobacteraceae</taxon>
        <taxon>Sagittula</taxon>
    </lineage>
</organism>
<keyword evidence="3" id="KW-1185">Reference proteome</keyword>
<comment type="caution">
    <text evidence="2">The sequence shown here is derived from an EMBL/GenBank/DDBJ whole genome shotgun (WGS) entry which is preliminary data.</text>
</comment>
<dbReference type="EMBL" id="JAGISH010000008">
    <property type="protein sequence ID" value="MBP0483713.1"/>
    <property type="molecule type" value="Genomic_DNA"/>
</dbReference>
<dbReference type="InterPro" id="IPR013096">
    <property type="entry name" value="Cupin_2"/>
</dbReference>
<dbReference type="InterPro" id="IPR014500">
    <property type="entry name" value="UCP019307_cupin"/>
</dbReference>
<dbReference type="AlphaFoldDB" id="A0A940MS69"/>
<evidence type="ECO:0000259" key="1">
    <source>
        <dbReference type="Pfam" id="PF07883"/>
    </source>
</evidence>
<dbReference type="SUPFAM" id="SSF51182">
    <property type="entry name" value="RmlC-like cupins"/>
    <property type="match status" value="1"/>
</dbReference>
<dbReference type="PANTHER" id="PTHR36448:SF2">
    <property type="entry name" value="CUPIN TYPE-1 DOMAIN-CONTAINING PROTEIN"/>
    <property type="match status" value="1"/>
</dbReference>
<feature type="domain" description="Cupin type-2" evidence="1">
    <location>
        <begin position="34"/>
        <end position="81"/>
    </location>
</feature>
<dbReference type="Proteomes" id="UP000675940">
    <property type="component" value="Unassembled WGS sequence"/>
</dbReference>
<gene>
    <name evidence="2" type="ORF">J5474_14615</name>
</gene>
<dbReference type="CDD" id="cd02219">
    <property type="entry name" value="cupin_YjlB-like"/>
    <property type="match status" value="1"/>
</dbReference>
<dbReference type="Pfam" id="PF07883">
    <property type="entry name" value="Cupin_2"/>
    <property type="match status" value="1"/>
</dbReference>
<protein>
    <submittedName>
        <fullName evidence="2">Cupin domain-containing protein</fullName>
    </submittedName>
</protein>
<dbReference type="InterPro" id="IPR047121">
    <property type="entry name" value="YjiB-like"/>
</dbReference>
<accession>A0A940MS69</accession>
<dbReference type="InterPro" id="IPR011051">
    <property type="entry name" value="RmlC_Cupin_sf"/>
</dbReference>
<dbReference type="PANTHER" id="PTHR36448">
    <property type="entry name" value="BLR7373 PROTEIN"/>
    <property type="match status" value="1"/>
</dbReference>
<name>A0A940MS69_9RHOB</name>
<evidence type="ECO:0000313" key="3">
    <source>
        <dbReference type="Proteomes" id="UP000675940"/>
    </source>
</evidence>
<dbReference type="Gene3D" id="2.60.120.10">
    <property type="entry name" value="Jelly Rolls"/>
    <property type="match status" value="1"/>
</dbReference>
<reference evidence="2" key="1">
    <citation type="submission" date="2021-03" db="EMBL/GenBank/DDBJ databases">
        <title>Sagittula salina sp. nov. strain M10.9X isolated from the marine waste.</title>
        <authorList>
            <person name="Satari L."/>
            <person name="Molina-Menor E."/>
            <person name="Vidal-Verdu A."/>
            <person name="Pascual J."/>
            <person name="Pereto J."/>
            <person name="Porcar M."/>
        </authorList>
    </citation>
    <scope>NUCLEOTIDE SEQUENCE</scope>
    <source>
        <strain evidence="2">M10.9X</strain>
    </source>
</reference>
<dbReference type="PIRSF" id="PIRSF019307">
    <property type="entry name" value="UCP019307"/>
    <property type="match status" value="1"/>
</dbReference>
<proteinExistence type="predicted"/>
<dbReference type="InterPro" id="IPR014710">
    <property type="entry name" value="RmlC-like_jellyroll"/>
</dbReference>
<evidence type="ECO:0000313" key="2">
    <source>
        <dbReference type="EMBL" id="MBP0483713.1"/>
    </source>
</evidence>